<sequence>MDKAIFAALAAALLTGCGLSNDRDRAIAGAATGAIVADLLDENVAAGAAGGAAAGALCDDAGLCY</sequence>
<accession>A0ABV3XPN1</accession>
<evidence type="ECO:0000313" key="1">
    <source>
        <dbReference type="EMBL" id="MEX5727275.1"/>
    </source>
</evidence>
<evidence type="ECO:0000313" key="2">
    <source>
        <dbReference type="Proteomes" id="UP001560019"/>
    </source>
</evidence>
<protein>
    <submittedName>
        <fullName evidence="1">Osmotically inducible lipoprotein OsmB</fullName>
    </submittedName>
</protein>
<keyword evidence="2" id="KW-1185">Reference proteome</keyword>
<name>A0ABV3XPN1_9RHOB</name>
<dbReference type="RefSeq" id="WP_125407863.1">
    <property type="nucleotide sequence ID" value="NZ_JBEHHI010000001.1"/>
</dbReference>
<keyword evidence="1" id="KW-0449">Lipoprotein</keyword>
<reference evidence="1 2" key="1">
    <citation type="submission" date="2024-06" db="EMBL/GenBank/DDBJ databases">
        <title>Genome of Rhodovulum iodosum, a marine photoferrotroph.</title>
        <authorList>
            <person name="Bianchini G."/>
            <person name="Nikeleit V."/>
            <person name="Kappler A."/>
            <person name="Bryce C."/>
            <person name="Sanchez-Baracaldo P."/>
        </authorList>
    </citation>
    <scope>NUCLEOTIDE SEQUENCE [LARGE SCALE GENOMIC DNA]</scope>
    <source>
        <strain evidence="1 2">UT/N1</strain>
    </source>
</reference>
<proteinExistence type="predicted"/>
<dbReference type="PROSITE" id="PS51257">
    <property type="entry name" value="PROKAR_LIPOPROTEIN"/>
    <property type="match status" value="1"/>
</dbReference>
<dbReference type="EMBL" id="JBEHHI010000001">
    <property type="protein sequence ID" value="MEX5727275.1"/>
    <property type="molecule type" value="Genomic_DNA"/>
</dbReference>
<gene>
    <name evidence="1" type="ORF">Ga0609869_000628</name>
</gene>
<dbReference type="Proteomes" id="UP001560019">
    <property type="component" value="Unassembled WGS sequence"/>
</dbReference>
<organism evidence="1 2">
    <name type="scientific">Rhodovulum iodosum</name>
    <dbReference type="NCBI Taxonomy" id="68291"/>
    <lineage>
        <taxon>Bacteria</taxon>
        <taxon>Pseudomonadati</taxon>
        <taxon>Pseudomonadota</taxon>
        <taxon>Alphaproteobacteria</taxon>
        <taxon>Rhodobacterales</taxon>
        <taxon>Paracoccaceae</taxon>
        <taxon>Rhodovulum</taxon>
    </lineage>
</organism>
<comment type="caution">
    <text evidence="1">The sequence shown here is derived from an EMBL/GenBank/DDBJ whole genome shotgun (WGS) entry which is preliminary data.</text>
</comment>